<dbReference type="Proteomes" id="UP000077154">
    <property type="component" value="Unassembled WGS sequence"/>
</dbReference>
<evidence type="ECO:0000256" key="1">
    <source>
        <dbReference type="ARBA" id="ARBA00010609"/>
    </source>
</evidence>
<keyword evidence="6" id="KW-0479">Metal-binding</keyword>
<dbReference type="InterPro" id="IPR033138">
    <property type="entry name" value="Cu_oxidase_CS"/>
</dbReference>
<evidence type="ECO:0000256" key="12">
    <source>
        <dbReference type="ARBA" id="ARBA00023008"/>
    </source>
</evidence>
<evidence type="ECO:0000256" key="14">
    <source>
        <dbReference type="ARBA" id="ARBA00023136"/>
    </source>
</evidence>
<dbReference type="GeneID" id="36290199"/>
<evidence type="ECO:0000256" key="6">
    <source>
        <dbReference type="ARBA" id="ARBA00022723"/>
    </source>
</evidence>
<keyword evidence="11" id="KW-0408">Iron</keyword>
<dbReference type="GO" id="GO:0004322">
    <property type="term" value="F:ferroxidase activity"/>
    <property type="evidence" value="ECO:0007669"/>
    <property type="project" value="TreeGrafter"/>
</dbReference>
<name>A0A177A323_9PEZI</name>
<evidence type="ECO:0000259" key="19">
    <source>
        <dbReference type="Pfam" id="PF00394"/>
    </source>
</evidence>
<dbReference type="Pfam" id="PF00394">
    <property type="entry name" value="Cu-oxidase"/>
    <property type="match status" value="1"/>
</dbReference>
<evidence type="ECO:0000259" key="20">
    <source>
        <dbReference type="Pfam" id="PF07731"/>
    </source>
</evidence>
<keyword evidence="7 18" id="KW-0732">Signal</keyword>
<dbReference type="InterPro" id="IPR002355">
    <property type="entry name" value="Cu_oxidase_Cu_BS"/>
</dbReference>
<feature type="domain" description="Plastocyanin-like" evidence="20">
    <location>
        <begin position="366"/>
        <end position="504"/>
    </location>
</feature>
<feature type="signal peptide" evidence="18">
    <location>
        <begin position="1"/>
        <end position="24"/>
    </location>
</feature>
<dbReference type="Pfam" id="PF07732">
    <property type="entry name" value="Cu-oxidase_3"/>
    <property type="match status" value="1"/>
</dbReference>
<evidence type="ECO:0000256" key="18">
    <source>
        <dbReference type="SAM" id="SignalP"/>
    </source>
</evidence>
<evidence type="ECO:0000256" key="7">
    <source>
        <dbReference type="ARBA" id="ARBA00022729"/>
    </source>
</evidence>
<dbReference type="InterPro" id="IPR011707">
    <property type="entry name" value="Cu-oxidase-like_N"/>
</dbReference>
<dbReference type="PANTHER" id="PTHR11709">
    <property type="entry name" value="MULTI-COPPER OXIDASE"/>
    <property type="match status" value="1"/>
</dbReference>
<feature type="domain" description="Plastocyanin-like" evidence="19">
    <location>
        <begin position="158"/>
        <end position="305"/>
    </location>
</feature>
<dbReference type="InterPro" id="IPR008972">
    <property type="entry name" value="Cupredoxin"/>
</dbReference>
<evidence type="ECO:0000313" key="22">
    <source>
        <dbReference type="EMBL" id="OAF56689.1"/>
    </source>
</evidence>
<dbReference type="FunFam" id="2.60.40.420:FF:000024">
    <property type="entry name" value="FET5p Multicopper oxidase"/>
    <property type="match status" value="1"/>
</dbReference>
<evidence type="ECO:0000256" key="15">
    <source>
        <dbReference type="ARBA" id="ARBA00023180"/>
    </source>
</evidence>
<dbReference type="Gene3D" id="2.60.40.420">
    <property type="entry name" value="Cupredoxins - blue copper proteins"/>
    <property type="match status" value="3"/>
</dbReference>
<dbReference type="AlphaFoldDB" id="A0A177A323"/>
<evidence type="ECO:0000256" key="5">
    <source>
        <dbReference type="ARBA" id="ARBA00022692"/>
    </source>
</evidence>
<evidence type="ECO:0000256" key="3">
    <source>
        <dbReference type="ARBA" id="ARBA00022475"/>
    </source>
</evidence>
<organism evidence="22">
    <name type="scientific">Pseudogymnoascus destructans</name>
    <dbReference type="NCBI Taxonomy" id="655981"/>
    <lineage>
        <taxon>Eukaryota</taxon>
        <taxon>Fungi</taxon>
        <taxon>Dikarya</taxon>
        <taxon>Ascomycota</taxon>
        <taxon>Pezizomycotina</taxon>
        <taxon>Leotiomycetes</taxon>
        <taxon>Thelebolales</taxon>
        <taxon>Thelebolaceae</taxon>
        <taxon>Pseudogymnoascus</taxon>
    </lineage>
</organism>
<dbReference type="GO" id="GO:0010106">
    <property type="term" value="P:cellular response to iron ion starvation"/>
    <property type="evidence" value="ECO:0007669"/>
    <property type="project" value="TreeGrafter"/>
</dbReference>
<dbReference type="EMBL" id="KV441403">
    <property type="protein sequence ID" value="OAF56689.1"/>
    <property type="molecule type" value="Genomic_DNA"/>
</dbReference>
<dbReference type="InterPro" id="IPR044130">
    <property type="entry name" value="CuRO_2_Fet3-like"/>
</dbReference>
<dbReference type="PROSITE" id="PS00080">
    <property type="entry name" value="MULTICOPPER_OXIDASE2"/>
    <property type="match status" value="1"/>
</dbReference>
<dbReference type="VEuPathDB" id="FungiDB:GMDG_07403"/>
<comment type="subcellular location">
    <subcellularLocation>
        <location evidence="16">Cell membrane</location>
        <topology evidence="16">Single-pass type I membrane protein</topology>
        <orientation evidence="16">Extracellular side</orientation>
    </subcellularLocation>
</comment>
<dbReference type="InterPro" id="IPR011706">
    <property type="entry name" value="Cu-oxidase_C"/>
</dbReference>
<keyword evidence="13" id="KW-0406">Ion transport</keyword>
<keyword evidence="3" id="KW-1003">Cell membrane</keyword>
<evidence type="ECO:0000256" key="8">
    <source>
        <dbReference type="ARBA" id="ARBA00022737"/>
    </source>
</evidence>
<dbReference type="FunFam" id="2.60.40.420:FF:000022">
    <property type="entry name" value="FET5p Multicopper oxidase"/>
    <property type="match status" value="1"/>
</dbReference>
<dbReference type="CDD" id="cd13851">
    <property type="entry name" value="CuRO_1_Fet3p"/>
    <property type="match status" value="1"/>
</dbReference>
<keyword evidence="2" id="KW-0813">Transport</keyword>
<evidence type="ECO:0000259" key="21">
    <source>
        <dbReference type="Pfam" id="PF07732"/>
    </source>
</evidence>
<keyword evidence="10" id="KW-0560">Oxidoreductase</keyword>
<evidence type="ECO:0000256" key="13">
    <source>
        <dbReference type="ARBA" id="ARBA00023065"/>
    </source>
</evidence>
<keyword evidence="14 17" id="KW-0472">Membrane</keyword>
<keyword evidence="12" id="KW-0186">Copper</keyword>
<dbReference type="GO" id="GO:0005507">
    <property type="term" value="F:copper ion binding"/>
    <property type="evidence" value="ECO:0007669"/>
    <property type="project" value="InterPro"/>
</dbReference>
<evidence type="ECO:0000256" key="16">
    <source>
        <dbReference type="ARBA" id="ARBA00037814"/>
    </source>
</evidence>
<dbReference type="InterPro" id="IPR001117">
    <property type="entry name" value="Cu-oxidase_2nd"/>
</dbReference>
<keyword evidence="5 17" id="KW-0812">Transmembrane</keyword>
<dbReference type="GO" id="GO:0033215">
    <property type="term" value="P:reductive iron assimilation"/>
    <property type="evidence" value="ECO:0007669"/>
    <property type="project" value="TreeGrafter"/>
</dbReference>
<proteinExistence type="inferred from homology"/>
<dbReference type="CDD" id="cd13877">
    <property type="entry name" value="CuRO_2_Fet3p_like"/>
    <property type="match status" value="1"/>
</dbReference>
<dbReference type="SUPFAM" id="SSF49503">
    <property type="entry name" value="Cupredoxins"/>
    <property type="match status" value="3"/>
</dbReference>
<dbReference type="InterPro" id="IPR045087">
    <property type="entry name" value="Cu-oxidase_fam"/>
</dbReference>
<dbReference type="Pfam" id="PF07731">
    <property type="entry name" value="Cu-oxidase_2"/>
    <property type="match status" value="1"/>
</dbReference>
<evidence type="ECO:0000256" key="10">
    <source>
        <dbReference type="ARBA" id="ARBA00023002"/>
    </source>
</evidence>
<dbReference type="GO" id="GO:0033573">
    <property type="term" value="C:high-affinity iron permease complex"/>
    <property type="evidence" value="ECO:0007669"/>
    <property type="project" value="TreeGrafter"/>
</dbReference>
<dbReference type="PROSITE" id="PS00079">
    <property type="entry name" value="MULTICOPPER_OXIDASE1"/>
    <property type="match status" value="1"/>
</dbReference>
<reference evidence="22" key="1">
    <citation type="submission" date="2016-03" db="EMBL/GenBank/DDBJ databases">
        <title>Updated assembly of Pseudogymnoascus destructans, the fungus causing white-nose syndrome of bats.</title>
        <authorList>
            <person name="Palmer J.M."/>
            <person name="Drees K.P."/>
            <person name="Foster J.T."/>
            <person name="Lindner D.L."/>
        </authorList>
    </citation>
    <scope>NUCLEOTIDE SEQUENCE [LARGE SCALE GENOMIC DNA]</scope>
    <source>
        <strain evidence="22">20631-21</strain>
    </source>
</reference>
<comment type="similarity">
    <text evidence="1">Belongs to the multicopper oxidase family.</text>
</comment>
<protein>
    <recommendedName>
        <fullName evidence="23">Ferroxidase fet3</fullName>
    </recommendedName>
</protein>
<gene>
    <name evidence="22" type="ORF">VC83_07150</name>
</gene>
<accession>A0A177A323</accession>
<dbReference type="FunFam" id="2.60.40.420:FF:000025">
    <property type="entry name" value="FET5p Multicopper oxidase"/>
    <property type="match status" value="1"/>
</dbReference>
<feature type="chain" id="PRO_5008056366" description="Ferroxidase fet3" evidence="18">
    <location>
        <begin position="25"/>
        <end position="605"/>
    </location>
</feature>
<keyword evidence="4" id="KW-0410">Iron transport</keyword>
<keyword evidence="8" id="KW-0677">Repeat</keyword>
<evidence type="ECO:0008006" key="23">
    <source>
        <dbReference type="Google" id="ProtNLM"/>
    </source>
</evidence>
<feature type="transmembrane region" description="Helical" evidence="17">
    <location>
        <begin position="560"/>
        <end position="582"/>
    </location>
</feature>
<feature type="domain" description="Plastocyanin-like" evidence="21">
    <location>
        <begin position="33"/>
        <end position="149"/>
    </location>
</feature>
<dbReference type="OrthoDB" id="2121828at2759"/>
<evidence type="ECO:0000256" key="11">
    <source>
        <dbReference type="ARBA" id="ARBA00023004"/>
    </source>
</evidence>
<dbReference type="CDD" id="cd13899">
    <property type="entry name" value="CuRO_3_Fet3p"/>
    <property type="match status" value="1"/>
</dbReference>
<evidence type="ECO:0000256" key="9">
    <source>
        <dbReference type="ARBA" id="ARBA00022989"/>
    </source>
</evidence>
<evidence type="ECO:0000256" key="2">
    <source>
        <dbReference type="ARBA" id="ARBA00022448"/>
    </source>
</evidence>
<sequence length="605" mass="67123">MISSWRQLSALPALLVALPPLVQAATVTYDFNITWVTANPDGQFDRPTIGINGAWPLPIITANVNDTIIVNVENQLGNQTTTLHFHGLYMNGTTHMDGPMQVSQCGIPDGHKFTYNFTITQPGTYWYHSHAKGQYPDGLRAPLIIHDPESPYKDEYDEEYVLSVSDWYHDQMQDLIPVFMNRANPTGAEPVPDSALFNDTQDLKVKITPGKTYLFRVVNIGAFAGQYIWFEGHNMTIVEVDGVYTEKAEAELIYLSAAQRCSFLITTKNETSTNYAFVGSMDTSLFDAFSPDLDYNVTGWLTYDEKAAFLPAVLLDDFDNEYDDFTLVPYDKQELYTNPNQSIALEVVMDNLDDGANYAFFNNITYTSPKVPTLYTVLSSGEHATNPAIYGEYSHPFVLAKDEVIEIIINNNDPGKHPFHLHGHAFQAVWRTNEEAGYFNTTENPTAESELPATPVRRDTFVVRPNGNIVLRFKADNPGVWLFHCHIEWHVDSGLIATMIEAPAEMQKSLTIPADHLRVCDASKTPIKGNAAGKIVDLLDLSGQNQPPNPLPEGFTAKGIVAMTFSVLAAILGISVISWYGLADMGAAEMENERRRTAGVGGGVK</sequence>
<keyword evidence="15" id="KW-0325">Glycoprotein</keyword>
<dbReference type="PANTHER" id="PTHR11709:SF361">
    <property type="entry name" value="IRON TRANSPORT MULTICOPPER OXIDASE FET3"/>
    <property type="match status" value="1"/>
</dbReference>
<dbReference type="eggNOG" id="KOG1263">
    <property type="taxonomic scope" value="Eukaryota"/>
</dbReference>
<evidence type="ECO:0000256" key="17">
    <source>
        <dbReference type="SAM" id="Phobius"/>
    </source>
</evidence>
<keyword evidence="9 17" id="KW-1133">Transmembrane helix</keyword>
<dbReference type="RefSeq" id="XP_024321981.1">
    <property type="nucleotide sequence ID" value="XM_024470727.1"/>
</dbReference>
<evidence type="ECO:0000256" key="4">
    <source>
        <dbReference type="ARBA" id="ARBA00022496"/>
    </source>
</evidence>